<gene>
    <name evidence="1" type="ORF">EgrG_001044800</name>
</gene>
<reference evidence="1 2" key="1">
    <citation type="journal article" date="2013" name="Nature">
        <title>The genomes of four tapeworm species reveal adaptations to parasitism.</title>
        <authorList>
            <person name="Tsai I.J."/>
            <person name="Zarowiecki M."/>
            <person name="Holroyd N."/>
            <person name="Garciarrubio A."/>
            <person name="Sanchez-Flores A."/>
            <person name="Brooks K.L."/>
            <person name="Tracey A."/>
            <person name="Bobes R.J."/>
            <person name="Fragoso G."/>
            <person name="Sciutto E."/>
            <person name="Aslett M."/>
            <person name="Beasley H."/>
            <person name="Bennett H.M."/>
            <person name="Cai J."/>
            <person name="Camicia F."/>
            <person name="Clark R."/>
            <person name="Cucher M."/>
            <person name="De Silva N."/>
            <person name="Day T.A."/>
            <person name="Deplazes P."/>
            <person name="Estrada K."/>
            <person name="Fernandez C."/>
            <person name="Holland P.W."/>
            <person name="Hou J."/>
            <person name="Hu S."/>
            <person name="Huckvale T."/>
            <person name="Hung S.S."/>
            <person name="Kamenetzky L."/>
            <person name="Keane J.A."/>
            <person name="Kiss F."/>
            <person name="Koziol U."/>
            <person name="Lambert O."/>
            <person name="Liu K."/>
            <person name="Luo X."/>
            <person name="Luo Y."/>
            <person name="Macchiaroli N."/>
            <person name="Nichol S."/>
            <person name="Paps J."/>
            <person name="Parkinson J."/>
            <person name="Pouchkina-Stantcheva N."/>
            <person name="Riddiford N."/>
            <person name="Rosenzvit M."/>
            <person name="Salinas G."/>
            <person name="Wasmuth J.D."/>
            <person name="Zamanian M."/>
            <person name="Zheng Y."/>
            <person name="Cai X."/>
            <person name="Soberon X."/>
            <person name="Olson P.D."/>
            <person name="Laclette J.P."/>
            <person name="Brehm K."/>
            <person name="Berriman M."/>
            <person name="Garciarrubio A."/>
            <person name="Bobes R.J."/>
            <person name="Fragoso G."/>
            <person name="Sanchez-Flores A."/>
            <person name="Estrada K."/>
            <person name="Cevallos M.A."/>
            <person name="Morett E."/>
            <person name="Gonzalez V."/>
            <person name="Portillo T."/>
            <person name="Ochoa-Leyva A."/>
            <person name="Jose M.V."/>
            <person name="Sciutto E."/>
            <person name="Landa A."/>
            <person name="Jimenez L."/>
            <person name="Valdes V."/>
            <person name="Carrero J.C."/>
            <person name="Larralde C."/>
            <person name="Morales-Montor J."/>
            <person name="Limon-Lason J."/>
            <person name="Soberon X."/>
            <person name="Laclette J.P."/>
        </authorList>
    </citation>
    <scope>NUCLEOTIDE SEQUENCE [LARGE SCALE GENOMIC DNA]</scope>
</reference>
<sequence length="78" mass="9144">MNTARLQDLMEVDNIKTDFRKSWKASWKIRQGKTLTPTPQAVSRDERGKWAEEENCWKARKASYGSALEFLTSIRRPE</sequence>
<reference evidence="1" key="2">
    <citation type="submission" date="2014-06" db="EMBL/GenBank/DDBJ databases">
        <authorList>
            <person name="Aslett M."/>
        </authorList>
    </citation>
    <scope>NUCLEOTIDE SEQUENCE</scope>
</reference>
<dbReference type="Proteomes" id="UP000492820">
    <property type="component" value="Unassembled WGS sequence"/>
</dbReference>
<evidence type="ECO:0000313" key="1">
    <source>
        <dbReference type="EMBL" id="CDS17684.1"/>
    </source>
</evidence>
<proteinExistence type="predicted"/>
<accession>A0A068WJ90</accession>
<dbReference type="EMBL" id="LK028577">
    <property type="protein sequence ID" value="CDS17684.1"/>
    <property type="molecule type" value="Genomic_DNA"/>
</dbReference>
<evidence type="ECO:0000313" key="3">
    <source>
        <dbReference type="WBParaSite" id="EgrG_001044800"/>
    </source>
</evidence>
<dbReference type="WBParaSite" id="EgrG_001044800">
    <property type="protein sequence ID" value="EgrG_001044800"/>
    <property type="gene ID" value="EgrG_001044800"/>
</dbReference>
<dbReference type="AlphaFoldDB" id="A0A068WJ90"/>
<evidence type="ECO:0000313" key="2">
    <source>
        <dbReference type="Proteomes" id="UP000492820"/>
    </source>
</evidence>
<reference evidence="3" key="3">
    <citation type="submission" date="2020-10" db="UniProtKB">
        <authorList>
            <consortium name="WormBaseParasite"/>
        </authorList>
    </citation>
    <scope>IDENTIFICATION</scope>
</reference>
<organism evidence="1">
    <name type="scientific">Echinococcus granulosus</name>
    <name type="common">Hydatid tapeworm</name>
    <dbReference type="NCBI Taxonomy" id="6210"/>
    <lineage>
        <taxon>Eukaryota</taxon>
        <taxon>Metazoa</taxon>
        <taxon>Spiralia</taxon>
        <taxon>Lophotrochozoa</taxon>
        <taxon>Platyhelminthes</taxon>
        <taxon>Cestoda</taxon>
        <taxon>Eucestoda</taxon>
        <taxon>Cyclophyllidea</taxon>
        <taxon>Taeniidae</taxon>
        <taxon>Echinococcus</taxon>
        <taxon>Echinococcus granulosus group</taxon>
    </lineage>
</organism>
<name>A0A068WJ90_ECHGR</name>
<protein>
    <submittedName>
        <fullName evidence="3">Transposase</fullName>
    </submittedName>
</protein>